<gene>
    <name evidence="5" type="ORF">A5708_15395</name>
</gene>
<dbReference type="NCBIfam" id="TIGR01613">
    <property type="entry name" value="primase_Cterm"/>
    <property type="match status" value="1"/>
</dbReference>
<keyword evidence="3" id="KW-0067">ATP-binding</keyword>
<sequence>MTTNGRLDPTHLDQLAKSGIDPVFAAQRGYETIENTTSLKALGLAKAAHHLVPGLMFPLLHADGSEAGWQYRPDNPRLRKGKPAKYEIPTGQSNVIDVPPGVGDWLPDPGVELWVTEGTKKADCGAIRGLCIVSINGVYGWLGTNGSGGKTALPDWHDIALNGRRVILAFDSDASRKPQVRRALREFADWLKIKGARVEYLHLPDNDDAKVGLDDYLVDGHTIAELHALVKDKPPGDDRQSLVGPPNWPRFDDARISEYIAERYLKARFRHSGGLGWMHYDGRRWSGVGEPIVTEAVRQAVLEFHGEALQLYATGAITQDQLDKTFGLLSANRISVIVKLSKGYLNKPDHRWDAHPDLLNVANGVLDLRDGSVSRHDPDLLLTKLCPTEYDGSAEHSDWTQALEAVPEQAREWLALRLGQGLTGHPTPDDVLLLLKGTGENGKTTLITGILKAIGSDYAVMLPDRALLARPSDHPTEIMTLREARLAIMEELPELGHLNVKRLKTICGTPVLSARYCGKDTVSWEATHTVIVTTNYWPRVDESDHGTWRRLMALEFPFCYRKSHEELVTGLDKRGDPGLRDRIKHGLDKQHEAVLAWLVAGAVRWYQDGRVMGEPPAEVANALREWRAGADLLHSFRLEMIVFDPAAHMMSTDVQKMLEEWLKARGHAVWSDQTFTDRWAAHPDVMAAGVTKKMVRRTQPGLHRPRLAGSAVPNQFRAWLGMRPRYDSDDVDKKKL</sequence>
<dbReference type="InterPro" id="IPR034154">
    <property type="entry name" value="TOPRIM_DnaG/twinkle"/>
</dbReference>
<dbReference type="InterPro" id="IPR051620">
    <property type="entry name" value="ORF904-like_C"/>
</dbReference>
<dbReference type="InterPro" id="IPR014818">
    <property type="entry name" value="Phage/plasmid_primase_P4_C"/>
</dbReference>
<dbReference type="EMBL" id="LZKI01000033">
    <property type="protein sequence ID" value="OBI45199.1"/>
    <property type="molecule type" value="Genomic_DNA"/>
</dbReference>
<dbReference type="RefSeq" id="WP_065027406.1">
    <property type="nucleotide sequence ID" value="NZ_LZKI01000033.1"/>
</dbReference>
<accession>A0A1A2Z3U9</accession>
<evidence type="ECO:0000256" key="2">
    <source>
        <dbReference type="ARBA" id="ARBA00022801"/>
    </source>
</evidence>
<dbReference type="Gene3D" id="3.40.50.300">
    <property type="entry name" value="P-loop containing nucleotide triphosphate hydrolases"/>
    <property type="match status" value="1"/>
</dbReference>
<dbReference type="AlphaFoldDB" id="A0A1A2Z3U9"/>
<dbReference type="CDD" id="cd01029">
    <property type="entry name" value="TOPRIM_primases"/>
    <property type="match status" value="1"/>
</dbReference>
<feature type="domain" description="SF3 helicase" evidence="4">
    <location>
        <begin position="409"/>
        <end position="571"/>
    </location>
</feature>
<dbReference type="InterPro" id="IPR024385">
    <property type="entry name" value="DUF3854"/>
</dbReference>
<dbReference type="InterPro" id="IPR006500">
    <property type="entry name" value="Helicase_put_C_phage/plasmid"/>
</dbReference>
<evidence type="ECO:0000256" key="1">
    <source>
        <dbReference type="ARBA" id="ARBA00022741"/>
    </source>
</evidence>
<keyword evidence="2" id="KW-0378">Hydrolase</keyword>
<proteinExistence type="predicted"/>
<protein>
    <recommendedName>
        <fullName evidence="4">SF3 helicase domain-containing protein</fullName>
    </recommendedName>
</protein>
<dbReference type="InterPro" id="IPR014015">
    <property type="entry name" value="Helicase_SF3_DNA-vir"/>
</dbReference>
<dbReference type="GO" id="GO:0005524">
    <property type="term" value="F:ATP binding"/>
    <property type="evidence" value="ECO:0007669"/>
    <property type="project" value="UniProtKB-KW"/>
</dbReference>
<organism evidence="5 6">
    <name type="scientific">Mycobacterium colombiense</name>
    <dbReference type="NCBI Taxonomy" id="339268"/>
    <lineage>
        <taxon>Bacteria</taxon>
        <taxon>Bacillati</taxon>
        <taxon>Actinomycetota</taxon>
        <taxon>Actinomycetes</taxon>
        <taxon>Mycobacteriales</taxon>
        <taxon>Mycobacteriaceae</taxon>
        <taxon>Mycobacterium</taxon>
        <taxon>Mycobacterium avium complex (MAC)</taxon>
    </lineage>
</organism>
<evidence type="ECO:0000256" key="3">
    <source>
        <dbReference type="ARBA" id="ARBA00022840"/>
    </source>
</evidence>
<evidence type="ECO:0000259" key="4">
    <source>
        <dbReference type="PROSITE" id="PS51206"/>
    </source>
</evidence>
<dbReference type="SUPFAM" id="SSF52540">
    <property type="entry name" value="P-loop containing nucleoside triphosphate hydrolases"/>
    <property type="match status" value="1"/>
</dbReference>
<dbReference type="SMART" id="SM00885">
    <property type="entry name" value="D5_N"/>
    <property type="match status" value="1"/>
</dbReference>
<dbReference type="GO" id="GO:0016787">
    <property type="term" value="F:hydrolase activity"/>
    <property type="evidence" value="ECO:0007669"/>
    <property type="project" value="UniProtKB-KW"/>
</dbReference>
<dbReference type="Pfam" id="PF12965">
    <property type="entry name" value="DUF3854"/>
    <property type="match status" value="1"/>
</dbReference>
<dbReference type="InterPro" id="IPR027417">
    <property type="entry name" value="P-loop_NTPase"/>
</dbReference>
<comment type="caution">
    <text evidence="5">The sequence shown here is derived from an EMBL/GenBank/DDBJ whole genome shotgun (WGS) entry which is preliminary data.</text>
</comment>
<keyword evidence="1" id="KW-0547">Nucleotide-binding</keyword>
<evidence type="ECO:0000313" key="5">
    <source>
        <dbReference type="EMBL" id="OBI45199.1"/>
    </source>
</evidence>
<dbReference type="PANTHER" id="PTHR35372:SF2">
    <property type="entry name" value="SF3 HELICASE DOMAIN-CONTAINING PROTEIN"/>
    <property type="match status" value="1"/>
</dbReference>
<dbReference type="OrthoDB" id="9763644at2"/>
<reference evidence="5 6" key="1">
    <citation type="submission" date="2016-06" db="EMBL/GenBank/DDBJ databases">
        <authorList>
            <person name="Kjaerup R.B."/>
            <person name="Dalgaard T.S."/>
            <person name="Juul-Madsen H.R."/>
        </authorList>
    </citation>
    <scope>NUCLEOTIDE SEQUENCE [LARGE SCALE GENOMIC DNA]</scope>
    <source>
        <strain evidence="5 6">E1334</strain>
    </source>
</reference>
<dbReference type="Proteomes" id="UP000091846">
    <property type="component" value="Unassembled WGS sequence"/>
</dbReference>
<name>A0A1A2Z3U9_9MYCO</name>
<dbReference type="PANTHER" id="PTHR35372">
    <property type="entry name" value="ATP BINDING PROTEIN-RELATED"/>
    <property type="match status" value="1"/>
</dbReference>
<dbReference type="PROSITE" id="PS51206">
    <property type="entry name" value="SF3_HELICASE_1"/>
    <property type="match status" value="1"/>
</dbReference>
<dbReference type="Pfam" id="PF08706">
    <property type="entry name" value="D5_N"/>
    <property type="match status" value="1"/>
</dbReference>
<evidence type="ECO:0000313" key="6">
    <source>
        <dbReference type="Proteomes" id="UP000091846"/>
    </source>
</evidence>